<reference evidence="1 2" key="1">
    <citation type="journal article" date="2019" name="Sci. Rep.">
        <title>Orb-weaving spider Araneus ventricosus genome elucidates the spidroin gene catalogue.</title>
        <authorList>
            <person name="Kono N."/>
            <person name="Nakamura H."/>
            <person name="Ohtoshi R."/>
            <person name="Moran D.A.P."/>
            <person name="Shinohara A."/>
            <person name="Yoshida Y."/>
            <person name="Fujiwara M."/>
            <person name="Mori M."/>
            <person name="Tomita M."/>
            <person name="Arakawa K."/>
        </authorList>
    </citation>
    <scope>NUCLEOTIDE SEQUENCE [LARGE SCALE GENOMIC DNA]</scope>
</reference>
<proteinExistence type="predicted"/>
<name>A0A4Y2GBQ4_ARAVE</name>
<dbReference type="EMBL" id="BGPR01098853">
    <property type="protein sequence ID" value="GBM50637.1"/>
    <property type="molecule type" value="Genomic_DNA"/>
</dbReference>
<evidence type="ECO:0000313" key="2">
    <source>
        <dbReference type="Proteomes" id="UP000499080"/>
    </source>
</evidence>
<sequence length="57" mass="6557">NTKAIWDELLQFKQRSDKLHRHLSSAPLKDMLGSNGEKTDLLQNYILGSFPEDSLQE</sequence>
<evidence type="ECO:0000313" key="1">
    <source>
        <dbReference type="EMBL" id="GBM50637.1"/>
    </source>
</evidence>
<dbReference type="AlphaFoldDB" id="A0A4Y2GBQ4"/>
<organism evidence="1 2">
    <name type="scientific">Araneus ventricosus</name>
    <name type="common">Orbweaver spider</name>
    <name type="synonym">Epeira ventricosa</name>
    <dbReference type="NCBI Taxonomy" id="182803"/>
    <lineage>
        <taxon>Eukaryota</taxon>
        <taxon>Metazoa</taxon>
        <taxon>Ecdysozoa</taxon>
        <taxon>Arthropoda</taxon>
        <taxon>Chelicerata</taxon>
        <taxon>Arachnida</taxon>
        <taxon>Araneae</taxon>
        <taxon>Araneomorphae</taxon>
        <taxon>Entelegynae</taxon>
        <taxon>Araneoidea</taxon>
        <taxon>Araneidae</taxon>
        <taxon>Araneus</taxon>
    </lineage>
</organism>
<keyword evidence="2" id="KW-1185">Reference proteome</keyword>
<dbReference type="Proteomes" id="UP000499080">
    <property type="component" value="Unassembled WGS sequence"/>
</dbReference>
<comment type="caution">
    <text evidence="1">The sequence shown here is derived from an EMBL/GenBank/DDBJ whole genome shotgun (WGS) entry which is preliminary data.</text>
</comment>
<protein>
    <submittedName>
        <fullName evidence="1">Uncharacterized protein</fullName>
    </submittedName>
</protein>
<gene>
    <name evidence="1" type="ORF">AVEN_84751_1</name>
</gene>
<accession>A0A4Y2GBQ4</accession>
<feature type="non-terminal residue" evidence="1">
    <location>
        <position position="1"/>
    </location>
</feature>